<dbReference type="AlphaFoldDB" id="A0A8J6NFL8"/>
<organism evidence="2 3">
    <name type="scientific">Candidatus Desulfobia pelagia</name>
    <dbReference type="NCBI Taxonomy" id="2841692"/>
    <lineage>
        <taxon>Bacteria</taxon>
        <taxon>Pseudomonadati</taxon>
        <taxon>Thermodesulfobacteriota</taxon>
        <taxon>Desulfobulbia</taxon>
        <taxon>Desulfobulbales</taxon>
        <taxon>Desulfobulbaceae</taxon>
        <taxon>Candidatus Desulfobia</taxon>
    </lineage>
</organism>
<evidence type="ECO:0000259" key="1">
    <source>
        <dbReference type="Pfam" id="PF13435"/>
    </source>
</evidence>
<dbReference type="Pfam" id="PF13435">
    <property type="entry name" value="Cytochrome_C554"/>
    <property type="match status" value="1"/>
</dbReference>
<dbReference type="Gene3D" id="1.10.1130.10">
    <property type="entry name" value="Flavocytochrome C3, Chain A"/>
    <property type="match status" value="1"/>
</dbReference>
<sequence length="616" mass="68495">MSQVFRGHLEKVILLSIFGSLVISMTSCLKRPVAIPQALTPQKATVAQVEQETVAPTIIAATPDTSLAAPGTRKDFSKNGSPLTDFTTAHFVGSHHCARCHEDLKDSGGNDVSIGGHWRSTMMANAAKDPLWQAKVKSEVHRNPALAKVIEKKCVTCHMPMAWVQAGVQQKQFKLHGVNSILDEFLDPASKLHEAAMDGVSCSFCHQIKDENLGTPESFSGQFIVDTEILPPGRPIYGPFRDVYPDTMMNTVGYTPTFGPQTNDSALCATCHTLYTPYVDAAGNVKGEFPEQTVYLEWLHSDYGEPAGNRHELGEVKGKIRLCQDCHMPHSENGGVFIANPAHKNVTEKDHFSRHHFAGGNVLMLNILHDQIVPIQVSASTQEIKNTGKRSLEQLQMNSARLFIRDTGQSRDHLTVDIEIDNRVGHKFPTGFPSRRTWIHLTVEDGSGNTIFESGQPLEDGRIVGDNSEDMTGYEPHYDEITSPDQVQIYESVMVNTDHQVTYTLMRGSAYIKDNRLLPYGFNKRSASNDIKVYGHAEQDNNFKAGSDEITYRIKAAKNGGPYTVTARLLYTPVSYAFAKDLRRDEHLPLVKRFRHYYDKTDKSPVTVAVARETVK</sequence>
<reference evidence="2 3" key="1">
    <citation type="submission" date="2020-08" db="EMBL/GenBank/DDBJ databases">
        <title>Bridging the membrane lipid divide: bacteria of the FCB group superphylum have the potential to synthesize archaeal ether lipids.</title>
        <authorList>
            <person name="Villanueva L."/>
            <person name="Von Meijenfeldt F.A.B."/>
            <person name="Westbye A.B."/>
            <person name="Yadav S."/>
            <person name="Hopmans E.C."/>
            <person name="Dutilh B.E."/>
            <person name="Sinninghe Damste J.S."/>
        </authorList>
    </citation>
    <scope>NUCLEOTIDE SEQUENCE [LARGE SCALE GENOMIC DNA]</scope>
    <source>
        <strain evidence="2">NIOZ-UU47</strain>
    </source>
</reference>
<feature type="domain" description="Cytochrome c-552/4" evidence="1">
    <location>
        <begin position="97"/>
        <end position="173"/>
    </location>
</feature>
<gene>
    <name evidence="2" type="ORF">H8E41_08905</name>
</gene>
<accession>A0A8J6NFL8</accession>
<proteinExistence type="predicted"/>
<dbReference type="SUPFAM" id="SSF48695">
    <property type="entry name" value="Multiheme cytochromes"/>
    <property type="match status" value="1"/>
</dbReference>
<name>A0A8J6NFL8_9BACT</name>
<dbReference type="Proteomes" id="UP000614424">
    <property type="component" value="Unassembled WGS sequence"/>
</dbReference>
<evidence type="ECO:0000313" key="2">
    <source>
        <dbReference type="EMBL" id="MBC8318013.1"/>
    </source>
</evidence>
<evidence type="ECO:0000313" key="3">
    <source>
        <dbReference type="Proteomes" id="UP000614424"/>
    </source>
</evidence>
<comment type="caution">
    <text evidence="2">The sequence shown here is derived from an EMBL/GenBank/DDBJ whole genome shotgun (WGS) entry which is preliminary data.</text>
</comment>
<dbReference type="PROSITE" id="PS51257">
    <property type="entry name" value="PROKAR_LIPOPROTEIN"/>
    <property type="match status" value="1"/>
</dbReference>
<dbReference type="InterPro" id="IPR023155">
    <property type="entry name" value="Cyt_c-552/4"/>
</dbReference>
<dbReference type="InterPro" id="IPR036280">
    <property type="entry name" value="Multihaem_cyt_sf"/>
</dbReference>
<protein>
    <recommendedName>
        <fullName evidence="1">Cytochrome c-552/4 domain-containing protein</fullName>
    </recommendedName>
</protein>
<dbReference type="EMBL" id="JACNJZ010000122">
    <property type="protein sequence ID" value="MBC8318013.1"/>
    <property type="molecule type" value="Genomic_DNA"/>
</dbReference>